<keyword evidence="9 11" id="KW-0030">Aminoacyl-tRNA synthetase</keyword>
<reference evidence="14 15" key="1">
    <citation type="submission" date="2016-10" db="EMBL/GenBank/DDBJ databases">
        <authorList>
            <person name="de Groot N.N."/>
        </authorList>
    </citation>
    <scope>NUCLEOTIDE SEQUENCE [LARGE SCALE GENOMIC DNA]</scope>
    <source>
        <strain evidence="14 15">DSM 7343</strain>
    </source>
</reference>
<dbReference type="FunFam" id="3.30.930.10:FF:000005">
    <property type="entry name" value="Histidine--tRNA ligase"/>
    <property type="match status" value="1"/>
</dbReference>
<dbReference type="Pfam" id="PF03129">
    <property type="entry name" value="HGTP_anticodon"/>
    <property type="match status" value="1"/>
</dbReference>
<evidence type="ECO:0000256" key="7">
    <source>
        <dbReference type="ARBA" id="ARBA00022840"/>
    </source>
</evidence>
<evidence type="ECO:0000256" key="11">
    <source>
        <dbReference type="HAMAP-Rule" id="MF_00127"/>
    </source>
</evidence>
<dbReference type="GO" id="GO:0005737">
    <property type="term" value="C:cytoplasm"/>
    <property type="evidence" value="ECO:0007669"/>
    <property type="project" value="UniProtKB-SubCell"/>
</dbReference>
<dbReference type="GO" id="GO:0004821">
    <property type="term" value="F:histidine-tRNA ligase activity"/>
    <property type="evidence" value="ECO:0007669"/>
    <property type="project" value="UniProtKB-UniRule"/>
</dbReference>
<dbReference type="PANTHER" id="PTHR43707:SF1">
    <property type="entry name" value="HISTIDINE--TRNA LIGASE, MITOCHONDRIAL-RELATED"/>
    <property type="match status" value="1"/>
</dbReference>
<dbReference type="InterPro" id="IPR033656">
    <property type="entry name" value="HisRS_anticodon"/>
</dbReference>
<dbReference type="EMBL" id="FNQN01000014">
    <property type="protein sequence ID" value="SEA81908.1"/>
    <property type="molecule type" value="Genomic_DNA"/>
</dbReference>
<dbReference type="GO" id="GO:0005524">
    <property type="term" value="F:ATP binding"/>
    <property type="evidence" value="ECO:0007669"/>
    <property type="project" value="UniProtKB-UniRule"/>
</dbReference>
<feature type="domain" description="Aminoacyl-transfer RNA synthetases class-II family profile" evidence="13">
    <location>
        <begin position="1"/>
        <end position="321"/>
    </location>
</feature>
<dbReference type="InterPro" id="IPR006195">
    <property type="entry name" value="aa-tRNA-synth_II"/>
</dbReference>
<dbReference type="Proteomes" id="UP000199409">
    <property type="component" value="Unassembled WGS sequence"/>
</dbReference>
<feature type="binding site" evidence="12">
    <location>
        <position position="265"/>
    </location>
    <ligand>
        <name>L-histidine</name>
        <dbReference type="ChEBI" id="CHEBI:57595"/>
    </ligand>
</feature>
<evidence type="ECO:0000256" key="5">
    <source>
        <dbReference type="ARBA" id="ARBA00022598"/>
    </source>
</evidence>
<keyword evidence="5 11" id="KW-0436">Ligase</keyword>
<evidence type="ECO:0000256" key="3">
    <source>
        <dbReference type="ARBA" id="ARBA00011738"/>
    </source>
</evidence>
<evidence type="ECO:0000313" key="15">
    <source>
        <dbReference type="Proteomes" id="UP000199409"/>
    </source>
</evidence>
<organism evidence="14 15">
    <name type="scientific">Desulfuromusa kysingii</name>
    <dbReference type="NCBI Taxonomy" id="37625"/>
    <lineage>
        <taxon>Bacteria</taxon>
        <taxon>Pseudomonadati</taxon>
        <taxon>Thermodesulfobacteriota</taxon>
        <taxon>Desulfuromonadia</taxon>
        <taxon>Desulfuromonadales</taxon>
        <taxon>Geopsychrobacteraceae</taxon>
        <taxon>Desulfuromusa</taxon>
    </lineage>
</organism>
<dbReference type="PIRSF" id="PIRSF001549">
    <property type="entry name" value="His-tRNA_synth"/>
    <property type="match status" value="1"/>
</dbReference>
<comment type="subcellular location">
    <subcellularLocation>
        <location evidence="1 11">Cytoplasm</location>
    </subcellularLocation>
</comment>
<dbReference type="HAMAP" id="MF_00127">
    <property type="entry name" value="His_tRNA_synth"/>
    <property type="match status" value="1"/>
</dbReference>
<dbReference type="SUPFAM" id="SSF52954">
    <property type="entry name" value="Class II aaRS ABD-related"/>
    <property type="match status" value="1"/>
</dbReference>
<dbReference type="InterPro" id="IPR004516">
    <property type="entry name" value="HisRS/HisZ"/>
</dbReference>
<dbReference type="InterPro" id="IPR041715">
    <property type="entry name" value="HisRS-like_core"/>
</dbReference>
<dbReference type="InterPro" id="IPR015807">
    <property type="entry name" value="His-tRNA-ligase"/>
</dbReference>
<dbReference type="CDD" id="cd00859">
    <property type="entry name" value="HisRS_anticodon"/>
    <property type="match status" value="1"/>
</dbReference>
<comment type="similarity">
    <text evidence="2 11">Belongs to the class-II aminoacyl-tRNA synthetase family.</text>
</comment>
<keyword evidence="15" id="KW-1185">Reference proteome</keyword>
<evidence type="ECO:0000256" key="6">
    <source>
        <dbReference type="ARBA" id="ARBA00022741"/>
    </source>
</evidence>
<keyword evidence="7 11" id="KW-0067">ATP-binding</keyword>
<feature type="binding site" evidence="12">
    <location>
        <position position="134"/>
    </location>
    <ligand>
        <name>L-histidine</name>
        <dbReference type="ChEBI" id="CHEBI:57595"/>
    </ligand>
</feature>
<feature type="binding site" evidence="12">
    <location>
        <position position="120"/>
    </location>
    <ligand>
        <name>L-histidine</name>
        <dbReference type="ChEBI" id="CHEBI:57595"/>
    </ligand>
</feature>
<keyword evidence="8 11" id="KW-0648">Protein biosynthesis</keyword>
<accession>A0A1H4EAY7</accession>
<dbReference type="Gene3D" id="3.40.50.800">
    <property type="entry name" value="Anticodon-binding domain"/>
    <property type="match status" value="1"/>
</dbReference>
<dbReference type="Pfam" id="PF13393">
    <property type="entry name" value="tRNA-synt_His"/>
    <property type="match status" value="1"/>
</dbReference>
<dbReference type="STRING" id="37625.SAMN05660420_03295"/>
<dbReference type="EC" id="6.1.1.21" evidence="11"/>
<evidence type="ECO:0000259" key="13">
    <source>
        <dbReference type="PROSITE" id="PS50862"/>
    </source>
</evidence>
<keyword evidence="6 11" id="KW-0547">Nucleotide-binding</keyword>
<evidence type="ECO:0000256" key="1">
    <source>
        <dbReference type="ARBA" id="ARBA00004496"/>
    </source>
</evidence>
<dbReference type="GO" id="GO:0006427">
    <property type="term" value="P:histidyl-tRNA aminoacylation"/>
    <property type="evidence" value="ECO:0007669"/>
    <property type="project" value="UniProtKB-UniRule"/>
</dbReference>
<evidence type="ECO:0000256" key="8">
    <source>
        <dbReference type="ARBA" id="ARBA00022917"/>
    </source>
</evidence>
<evidence type="ECO:0000256" key="12">
    <source>
        <dbReference type="PIRSR" id="PIRSR001549-1"/>
    </source>
</evidence>
<sequence length="425" mass="47395">MMKEKVRIVSITAIKGMNDILPGEVETWQFLEQSAREVFSLYGFSEIRTPIPEKTELFCRSIGETTDIVEKEMYTFSDKSENSLTLRPEGTAPVMRAFIQNRLNNLDPVSKLYYMGPMFRYERPQKGRYRQFHQLGVEVVGVEDAKIDAQVLAMLHQYFVRIGITSVSLQVNSLGCPQCRPGYRQALITYLETRLDMLCGECQRRYQTNPLRVLDCKVPGCQTATADAPSVLDHLCPSCHDHFGQVKKYLQALEIPFVVNARMVRGLDYYVRTTFELVTDQLGSQNAVAAGGRYDGLVESLGGPALPGIGFAVGLERLVLMKGDQQVAPAAPQLFIAAMGQEASEQAFVLMSQLQAAGVRTEMDYLGKSLKAQMRRANKLNAEYTLILGEEELQSGQAQLKNMSDSSQTTVMLESLVATLLEKLG</sequence>
<evidence type="ECO:0000256" key="10">
    <source>
        <dbReference type="ARBA" id="ARBA00047639"/>
    </source>
</evidence>
<protein>
    <recommendedName>
        <fullName evidence="11">Histidine--tRNA ligase</fullName>
        <ecNumber evidence="11">6.1.1.21</ecNumber>
    </recommendedName>
    <alternativeName>
        <fullName evidence="11">Histidyl-tRNA synthetase</fullName>
        <shortName evidence="11">HisRS</shortName>
    </alternativeName>
</protein>
<gene>
    <name evidence="11" type="primary">hisS</name>
    <name evidence="14" type="ORF">SAMN05660420_03295</name>
</gene>
<feature type="binding site" evidence="12">
    <location>
        <begin position="269"/>
        <end position="270"/>
    </location>
    <ligand>
        <name>L-histidine</name>
        <dbReference type="ChEBI" id="CHEBI:57595"/>
    </ligand>
</feature>
<dbReference type="InterPro" id="IPR004154">
    <property type="entry name" value="Anticodon-bd"/>
</dbReference>
<evidence type="ECO:0000256" key="4">
    <source>
        <dbReference type="ARBA" id="ARBA00022490"/>
    </source>
</evidence>
<feature type="binding site" evidence="12">
    <location>
        <begin position="89"/>
        <end position="91"/>
    </location>
    <ligand>
        <name>L-histidine</name>
        <dbReference type="ChEBI" id="CHEBI:57595"/>
    </ligand>
</feature>
<comment type="subunit">
    <text evidence="3 11">Homodimer.</text>
</comment>
<evidence type="ECO:0000256" key="9">
    <source>
        <dbReference type="ARBA" id="ARBA00023146"/>
    </source>
</evidence>
<dbReference type="PROSITE" id="PS50862">
    <property type="entry name" value="AA_TRNA_LIGASE_II"/>
    <property type="match status" value="1"/>
</dbReference>
<dbReference type="SUPFAM" id="SSF55681">
    <property type="entry name" value="Class II aaRS and biotin synthetases"/>
    <property type="match status" value="1"/>
</dbReference>
<dbReference type="Gene3D" id="3.30.930.10">
    <property type="entry name" value="Bira Bifunctional Protein, Domain 2"/>
    <property type="match status" value="1"/>
</dbReference>
<dbReference type="InterPro" id="IPR036621">
    <property type="entry name" value="Anticodon-bd_dom_sf"/>
</dbReference>
<dbReference type="CDD" id="cd00773">
    <property type="entry name" value="HisRS-like_core"/>
    <property type="match status" value="1"/>
</dbReference>
<dbReference type="InterPro" id="IPR045864">
    <property type="entry name" value="aa-tRNA-synth_II/BPL/LPL"/>
</dbReference>
<proteinExistence type="inferred from homology"/>
<evidence type="ECO:0000313" key="14">
    <source>
        <dbReference type="EMBL" id="SEA81908.1"/>
    </source>
</evidence>
<dbReference type="PANTHER" id="PTHR43707">
    <property type="entry name" value="HISTIDYL-TRNA SYNTHETASE"/>
    <property type="match status" value="1"/>
</dbReference>
<dbReference type="NCBIfam" id="TIGR00442">
    <property type="entry name" value="hisS"/>
    <property type="match status" value="1"/>
</dbReference>
<keyword evidence="4 11" id="KW-0963">Cytoplasm</keyword>
<dbReference type="AlphaFoldDB" id="A0A1H4EAY7"/>
<name>A0A1H4EAY7_9BACT</name>
<evidence type="ECO:0000256" key="2">
    <source>
        <dbReference type="ARBA" id="ARBA00008226"/>
    </source>
</evidence>
<feature type="binding site" evidence="12">
    <location>
        <position position="138"/>
    </location>
    <ligand>
        <name>L-histidine</name>
        <dbReference type="ChEBI" id="CHEBI:57595"/>
    </ligand>
</feature>
<comment type="catalytic activity">
    <reaction evidence="10 11">
        <text>tRNA(His) + L-histidine + ATP = L-histidyl-tRNA(His) + AMP + diphosphate + H(+)</text>
        <dbReference type="Rhea" id="RHEA:17313"/>
        <dbReference type="Rhea" id="RHEA-COMP:9665"/>
        <dbReference type="Rhea" id="RHEA-COMP:9689"/>
        <dbReference type="ChEBI" id="CHEBI:15378"/>
        <dbReference type="ChEBI" id="CHEBI:30616"/>
        <dbReference type="ChEBI" id="CHEBI:33019"/>
        <dbReference type="ChEBI" id="CHEBI:57595"/>
        <dbReference type="ChEBI" id="CHEBI:78442"/>
        <dbReference type="ChEBI" id="CHEBI:78527"/>
        <dbReference type="ChEBI" id="CHEBI:456215"/>
        <dbReference type="EC" id="6.1.1.21"/>
    </reaction>
</comment>